<dbReference type="SUPFAM" id="SSF144083">
    <property type="entry name" value="Magnesium transport protein CorA, transmembrane region"/>
    <property type="match status" value="1"/>
</dbReference>
<keyword evidence="3 6" id="KW-0812">Transmembrane</keyword>
<dbReference type="Gene3D" id="3.30.460.20">
    <property type="entry name" value="CorA soluble domain-like"/>
    <property type="match status" value="1"/>
</dbReference>
<dbReference type="GO" id="GO:0046873">
    <property type="term" value="F:metal ion transmembrane transporter activity"/>
    <property type="evidence" value="ECO:0007669"/>
    <property type="project" value="InterPro"/>
</dbReference>
<dbReference type="PANTHER" id="PTHR47891:SF2">
    <property type="entry name" value="MAGNESIUM AND COBALT TRANSPORTER"/>
    <property type="match status" value="1"/>
</dbReference>
<evidence type="ECO:0000256" key="5">
    <source>
        <dbReference type="ARBA" id="ARBA00023136"/>
    </source>
</evidence>
<name>A0A1G2QVT1_9BACT</name>
<feature type="transmembrane region" description="Helical" evidence="6">
    <location>
        <begin position="249"/>
        <end position="268"/>
    </location>
</feature>
<reference evidence="7 8" key="1">
    <citation type="journal article" date="2016" name="Nat. Commun.">
        <title>Thousands of microbial genomes shed light on interconnected biogeochemical processes in an aquifer system.</title>
        <authorList>
            <person name="Anantharaman K."/>
            <person name="Brown C.T."/>
            <person name="Hug L.A."/>
            <person name="Sharon I."/>
            <person name="Castelle C.J."/>
            <person name="Probst A.J."/>
            <person name="Thomas B.C."/>
            <person name="Singh A."/>
            <person name="Wilkins M.J."/>
            <person name="Karaoz U."/>
            <person name="Brodie E.L."/>
            <person name="Williams K.H."/>
            <person name="Hubbard S.S."/>
            <person name="Banfield J.F."/>
        </authorList>
    </citation>
    <scope>NUCLEOTIDE SEQUENCE [LARGE SCALE GENOMIC DNA]</scope>
</reference>
<organism evidence="7 8">
    <name type="scientific">Candidatus Wildermuthbacteria bacterium RIFCSPHIGHO2_01_FULL_48_27b</name>
    <dbReference type="NCBI Taxonomy" id="1802447"/>
    <lineage>
        <taxon>Bacteria</taxon>
        <taxon>Candidatus Wildermuthiibacteriota</taxon>
    </lineage>
</organism>
<dbReference type="SUPFAM" id="SSF143865">
    <property type="entry name" value="CorA soluble domain-like"/>
    <property type="match status" value="1"/>
</dbReference>
<protein>
    <recommendedName>
        <fullName evidence="9">Magnesium transporter CorA</fullName>
    </recommendedName>
</protein>
<dbReference type="AlphaFoldDB" id="A0A1G2QVT1"/>
<evidence type="ECO:0000313" key="8">
    <source>
        <dbReference type="Proteomes" id="UP000178170"/>
    </source>
</evidence>
<evidence type="ECO:0008006" key="9">
    <source>
        <dbReference type="Google" id="ProtNLM"/>
    </source>
</evidence>
<evidence type="ECO:0000256" key="2">
    <source>
        <dbReference type="ARBA" id="ARBA00009765"/>
    </source>
</evidence>
<dbReference type="InterPro" id="IPR047199">
    <property type="entry name" value="CorA-like"/>
</dbReference>
<dbReference type="EMBL" id="MHTS01000009">
    <property type="protein sequence ID" value="OHA64700.1"/>
    <property type="molecule type" value="Genomic_DNA"/>
</dbReference>
<dbReference type="InterPro" id="IPR045863">
    <property type="entry name" value="CorA_TM1_TM2"/>
</dbReference>
<sequence>MTKIYYKAVREHRLVELADFKVGSWIYAENPTQDELDSLARNLSLNRDLLGDSIDPYEVPRVERDNAITYVFTRVPHAEALQTTTTPLLIAIGADFVLTVSRSPLPFLTKFQEEKIEFYTTQKTKFFLQLFSEINNIYAFFVNDIARKVRSITVRLESIGNKEVKQFVVFESSLNDFLAALIPMNTSLSNLLSGKFLQLYEQDHELVQDLVLSNHQLVELCQSNMKSIGNIREGYSAILTNELSRVIKFLTSLTVILTIPITITAFYSMNVRLPFGESPVAFYTIVSAVLLIALTLLVVFFKKRWL</sequence>
<comment type="similarity">
    <text evidence="2">Belongs to the CorA metal ion transporter (MIT) (TC 1.A.35) family.</text>
</comment>
<comment type="subcellular location">
    <subcellularLocation>
        <location evidence="1">Membrane</location>
        <topology evidence="1">Multi-pass membrane protein</topology>
    </subcellularLocation>
</comment>
<dbReference type="GO" id="GO:0016020">
    <property type="term" value="C:membrane"/>
    <property type="evidence" value="ECO:0007669"/>
    <property type="project" value="UniProtKB-SubCell"/>
</dbReference>
<dbReference type="InterPro" id="IPR045861">
    <property type="entry name" value="CorA_cytoplasmic_dom"/>
</dbReference>
<keyword evidence="5 6" id="KW-0472">Membrane</keyword>
<dbReference type="Pfam" id="PF01544">
    <property type="entry name" value="CorA"/>
    <property type="match status" value="1"/>
</dbReference>
<proteinExistence type="inferred from homology"/>
<dbReference type="Gene3D" id="1.20.58.340">
    <property type="entry name" value="Magnesium transport protein CorA, transmembrane region"/>
    <property type="match status" value="1"/>
</dbReference>
<evidence type="ECO:0000256" key="1">
    <source>
        <dbReference type="ARBA" id="ARBA00004141"/>
    </source>
</evidence>
<accession>A0A1G2QVT1</accession>
<feature type="transmembrane region" description="Helical" evidence="6">
    <location>
        <begin position="280"/>
        <end position="301"/>
    </location>
</feature>
<evidence type="ECO:0000256" key="6">
    <source>
        <dbReference type="SAM" id="Phobius"/>
    </source>
</evidence>
<dbReference type="CDD" id="cd12827">
    <property type="entry name" value="EcCorA_ZntB-like_u2"/>
    <property type="match status" value="1"/>
</dbReference>
<dbReference type="PANTHER" id="PTHR47891">
    <property type="entry name" value="TRANSPORTER-RELATED"/>
    <property type="match status" value="1"/>
</dbReference>
<evidence type="ECO:0000256" key="4">
    <source>
        <dbReference type="ARBA" id="ARBA00022989"/>
    </source>
</evidence>
<keyword evidence="4 6" id="KW-1133">Transmembrane helix</keyword>
<gene>
    <name evidence="7" type="ORF">A2843_00260</name>
</gene>
<evidence type="ECO:0000256" key="3">
    <source>
        <dbReference type="ARBA" id="ARBA00022692"/>
    </source>
</evidence>
<comment type="caution">
    <text evidence="7">The sequence shown here is derived from an EMBL/GenBank/DDBJ whole genome shotgun (WGS) entry which is preliminary data.</text>
</comment>
<dbReference type="Proteomes" id="UP000178170">
    <property type="component" value="Unassembled WGS sequence"/>
</dbReference>
<evidence type="ECO:0000313" key="7">
    <source>
        <dbReference type="EMBL" id="OHA64700.1"/>
    </source>
</evidence>
<dbReference type="InterPro" id="IPR002523">
    <property type="entry name" value="MgTranspt_CorA/ZnTranspt_ZntB"/>
</dbReference>